<dbReference type="GO" id="GO:0000032">
    <property type="term" value="P:cell wall mannoprotein biosynthetic process"/>
    <property type="evidence" value="ECO:0007669"/>
    <property type="project" value="TreeGrafter"/>
</dbReference>
<dbReference type="InterPro" id="IPR029044">
    <property type="entry name" value="Nucleotide-diphossugar_trans"/>
</dbReference>
<keyword evidence="6" id="KW-1185">Reference proteome</keyword>
<dbReference type="GO" id="GO:0005794">
    <property type="term" value="C:Golgi apparatus"/>
    <property type="evidence" value="ECO:0007669"/>
    <property type="project" value="TreeGrafter"/>
</dbReference>
<dbReference type="KEGG" id="som:SOMG_00744"/>
<dbReference type="EMBL" id="CP115611">
    <property type="protein sequence ID" value="WBW71263.1"/>
    <property type="molecule type" value="Genomic_DNA"/>
</dbReference>
<evidence type="ECO:0000256" key="3">
    <source>
        <dbReference type="ARBA" id="ARBA00022679"/>
    </source>
</evidence>
<keyword evidence="2" id="KW-0328">Glycosyltransferase</keyword>
<dbReference type="RefSeq" id="XP_056035506.1">
    <property type="nucleotide sequence ID" value="XM_056179538.1"/>
</dbReference>
<dbReference type="Gene3D" id="3.90.550.10">
    <property type="entry name" value="Spore Coat Polysaccharide Biosynthesis Protein SpsA, Chain A"/>
    <property type="match status" value="1"/>
</dbReference>
<keyword evidence="3" id="KW-0808">Transferase</keyword>
<feature type="signal peptide" evidence="4">
    <location>
        <begin position="1"/>
        <end position="20"/>
    </location>
</feature>
<dbReference type="AlphaFoldDB" id="A0AAE9W8C5"/>
<name>A0AAE9W8C5_9SCHI</name>
<evidence type="ECO:0000256" key="1">
    <source>
        <dbReference type="ARBA" id="ARBA00007677"/>
    </source>
</evidence>
<dbReference type="GO" id="GO:0016020">
    <property type="term" value="C:membrane"/>
    <property type="evidence" value="ECO:0007669"/>
    <property type="project" value="InterPro"/>
</dbReference>
<dbReference type="SUPFAM" id="SSF53448">
    <property type="entry name" value="Nucleotide-diphospho-sugar transferases"/>
    <property type="match status" value="1"/>
</dbReference>
<sequence length="325" mass="38231">MKLVLICLLLSIAIPFLVQRFQSGVIPLKNVLSVKGLPQKTSLNASFLIFAEDGDLLDVLQTIRTVEDRWNKRFHYPWTFFSTKKISSFFMETTSSVASGNCEYVQWDSTEYYGTGLKDTMYYLEQSEKLSSEGVKYSRSGSFHRYQEWILHSLLYHPQLRFEYVWRLEPGLRFNCEEESDYFDEMRKQNATLGFTNHVCETRRSGILELEQALNKYEQEGMPDQPRIAWEYSTEDIYCKFWPYDEIIALRKFRENSSFVQLTQHLLNEGGIYYYRWTESDILSLVLKVYNSSTLPLDTAGYMFRPDINHCPDMESGRCACYVDD</sequence>
<feature type="chain" id="PRO_5042226076" evidence="4">
    <location>
        <begin position="21"/>
        <end position="325"/>
    </location>
</feature>
<reference evidence="5 6" key="1">
    <citation type="journal article" date="2023" name="G3 (Bethesda)">
        <title>A high-quality reference genome for the fission yeast Schizosaccharomyces osmophilus.</title>
        <authorList>
            <person name="Jia G.S."/>
            <person name="Zhang W.C."/>
            <person name="Liang Y."/>
            <person name="Liu X.H."/>
            <person name="Rhind N."/>
            <person name="Pidoux A."/>
            <person name="Brysch-Herzberg M."/>
            <person name="Du L.L."/>
        </authorList>
    </citation>
    <scope>NUCLEOTIDE SEQUENCE [LARGE SCALE GENOMIC DNA]</scope>
    <source>
        <strain evidence="5 6">CBS 15793</strain>
    </source>
</reference>
<dbReference type="GO" id="GO:0000026">
    <property type="term" value="F:alpha-1,2-mannosyltransferase activity"/>
    <property type="evidence" value="ECO:0007669"/>
    <property type="project" value="TreeGrafter"/>
</dbReference>
<dbReference type="Pfam" id="PF01793">
    <property type="entry name" value="Glyco_transf_15"/>
    <property type="match status" value="1"/>
</dbReference>
<dbReference type="InterPro" id="IPR002685">
    <property type="entry name" value="Glyco_trans_15"/>
</dbReference>
<accession>A0AAE9W8C5</accession>
<dbReference type="PANTHER" id="PTHR31121">
    <property type="entry name" value="ALPHA-1,2 MANNOSYLTRANSFERASE KTR1"/>
    <property type="match status" value="1"/>
</dbReference>
<dbReference type="GO" id="GO:0006493">
    <property type="term" value="P:protein O-linked glycosylation"/>
    <property type="evidence" value="ECO:0007669"/>
    <property type="project" value="TreeGrafter"/>
</dbReference>
<dbReference type="GeneID" id="80874227"/>
<keyword evidence="4" id="KW-0732">Signal</keyword>
<gene>
    <name evidence="5" type="primary">omh6</name>
    <name evidence="5" type="ORF">SOMG_00744</name>
</gene>
<evidence type="ECO:0000313" key="6">
    <source>
        <dbReference type="Proteomes" id="UP001212411"/>
    </source>
</evidence>
<dbReference type="PANTHER" id="PTHR31121:SF14">
    <property type="entry name" value="O-GLYCOSIDE ALPHA-1,2-MANNOSYLTRANSFERASE HOMOLOG 6"/>
    <property type="match status" value="1"/>
</dbReference>
<dbReference type="Proteomes" id="UP001212411">
    <property type="component" value="Chromosome 1"/>
</dbReference>
<dbReference type="GO" id="GO:0006487">
    <property type="term" value="P:protein N-linked glycosylation"/>
    <property type="evidence" value="ECO:0007669"/>
    <property type="project" value="TreeGrafter"/>
</dbReference>
<comment type="similarity">
    <text evidence="1">Belongs to the glycosyltransferase 15 family.</text>
</comment>
<protein>
    <submittedName>
        <fullName evidence="5">Alpha-1,2-mannosyltransferase Omh6</fullName>
    </submittedName>
</protein>
<proteinExistence type="inferred from homology"/>
<evidence type="ECO:0000256" key="4">
    <source>
        <dbReference type="SAM" id="SignalP"/>
    </source>
</evidence>
<evidence type="ECO:0000256" key="2">
    <source>
        <dbReference type="ARBA" id="ARBA00022676"/>
    </source>
</evidence>
<evidence type="ECO:0000313" key="5">
    <source>
        <dbReference type="EMBL" id="WBW71263.1"/>
    </source>
</evidence>
<organism evidence="5 6">
    <name type="scientific">Schizosaccharomyces osmophilus</name>
    <dbReference type="NCBI Taxonomy" id="2545709"/>
    <lineage>
        <taxon>Eukaryota</taxon>
        <taxon>Fungi</taxon>
        <taxon>Dikarya</taxon>
        <taxon>Ascomycota</taxon>
        <taxon>Taphrinomycotina</taxon>
        <taxon>Schizosaccharomycetes</taxon>
        <taxon>Schizosaccharomycetales</taxon>
        <taxon>Schizosaccharomycetaceae</taxon>
        <taxon>Schizosaccharomyces</taxon>
    </lineage>
</organism>